<dbReference type="EMBL" id="CP002207">
    <property type="protein sequence ID" value="ADP31353.1"/>
    <property type="molecule type" value="Genomic_DNA"/>
</dbReference>
<keyword evidence="2" id="KW-1185">Reference proteome</keyword>
<dbReference type="PANTHER" id="PTHR40053">
    <property type="entry name" value="SPORULATION-CONTROL PROTEIN SPO0M"/>
    <property type="match status" value="1"/>
</dbReference>
<reference evidence="1 2" key="1">
    <citation type="journal article" date="2011" name="Front. Microbiol.">
        <title>Genomic signatures of strain selection and enhancement in Bacillus atrophaeus var. globigii, a historical biowarfare simulant.</title>
        <authorList>
            <person name="Gibbons H.S."/>
            <person name="Broomall S.M."/>
            <person name="McNew L.A."/>
            <person name="Daligault H."/>
            <person name="Chapman C."/>
            <person name="Bruce D."/>
            <person name="Karavis M."/>
            <person name="Krepps M."/>
            <person name="McGregor P.A."/>
            <person name="Hong C."/>
            <person name="Park K.H."/>
            <person name="Akmal A."/>
            <person name="Feldman A."/>
            <person name="Lin J.S."/>
            <person name="Chang W.E."/>
            <person name="Higgs B.W."/>
            <person name="Demirev P."/>
            <person name="Lindquist J."/>
            <person name="Liem A."/>
            <person name="Fochler E."/>
            <person name="Read T.D."/>
            <person name="Tapia R."/>
            <person name="Johnson S."/>
            <person name="Bishop-Lilly K.A."/>
            <person name="Detter C."/>
            <person name="Han C."/>
            <person name="Sozhamannan S."/>
            <person name="Rosenzweig C.N."/>
            <person name="Skowronski E.W."/>
        </authorList>
    </citation>
    <scope>NUCLEOTIDE SEQUENCE [LARGE SCALE GENOMIC DNA]</scope>
    <source>
        <strain evidence="1 2">1942</strain>
    </source>
</reference>
<dbReference type="InterPro" id="IPR009776">
    <property type="entry name" value="Spore_0_M"/>
</dbReference>
<gene>
    <name evidence="1" type="ordered locus">BATR1942_01980</name>
</gene>
<proteinExistence type="predicted"/>
<name>A0ABM5LU87_BACA1</name>
<sequence length="228" mass="26305">MIRGTVRVKGGSIEQQISHIEVIVKTKYNIQEDDKAETKYKTVASHRVTNEFMIGAGEEKVFSFSCRLPLDTPVTIGKTKVFLMTDLDIEGGIDKSDYDSFHVHLHPWMNNVLQALQEIGFRLHEADCEHAPYFRRRLPFVQEFEFIPHSGPYKGLLDELEAVFHLHEDGLELILEADRKARGLAGWLEEMYNDGERLTEVYFSENELEAGTDRLADRLDQLISRYTE</sequence>
<protein>
    <submittedName>
        <fullName evidence="1">Sporulation-control protein</fullName>
    </submittedName>
</protein>
<dbReference type="PANTHER" id="PTHR40053:SF1">
    <property type="entry name" value="SPORULATION-CONTROL PROTEIN SPO0M"/>
    <property type="match status" value="1"/>
</dbReference>
<evidence type="ECO:0000313" key="2">
    <source>
        <dbReference type="Proteomes" id="UP000006867"/>
    </source>
</evidence>
<accession>A0ABM5LU87</accession>
<evidence type="ECO:0000313" key="1">
    <source>
        <dbReference type="EMBL" id="ADP31353.1"/>
    </source>
</evidence>
<organism evidence="1 2">
    <name type="scientific">Bacillus atrophaeus (strain 1942)</name>
    <dbReference type="NCBI Taxonomy" id="720555"/>
    <lineage>
        <taxon>Bacteria</taxon>
        <taxon>Bacillati</taxon>
        <taxon>Bacillota</taxon>
        <taxon>Bacilli</taxon>
        <taxon>Bacillales</taxon>
        <taxon>Bacillaceae</taxon>
        <taxon>Bacillus</taxon>
    </lineage>
</organism>
<dbReference type="Pfam" id="PF07070">
    <property type="entry name" value="Spo0M"/>
    <property type="match status" value="1"/>
</dbReference>
<dbReference type="Proteomes" id="UP000006867">
    <property type="component" value="Chromosome"/>
</dbReference>